<organism evidence="2 3">
    <name type="scientific">Metschnikowia pulcherrima</name>
    <dbReference type="NCBI Taxonomy" id="27326"/>
    <lineage>
        <taxon>Eukaryota</taxon>
        <taxon>Fungi</taxon>
        <taxon>Dikarya</taxon>
        <taxon>Ascomycota</taxon>
        <taxon>Saccharomycotina</taxon>
        <taxon>Pichiomycetes</taxon>
        <taxon>Metschnikowiaceae</taxon>
        <taxon>Metschnikowia</taxon>
    </lineage>
</organism>
<keyword evidence="1" id="KW-0472">Membrane</keyword>
<protein>
    <submittedName>
        <fullName evidence="2">Uncharacterized protein</fullName>
    </submittedName>
</protein>
<accession>A0A8H7GVU2</accession>
<reference evidence="2" key="1">
    <citation type="submission" date="2020-10" db="EMBL/GenBank/DDBJ databases">
        <title>The Whole-Genome Sequence of Metschnikowia persimmonesis, a Novel Endophytic Yeast Species Isolated from Medicinal Plant Diospyros kaki Thumb.</title>
        <authorList>
            <person name="Rahmat E."/>
            <person name="Kang Y."/>
        </authorList>
    </citation>
    <scope>NUCLEOTIDE SEQUENCE</scope>
    <source>
        <strain evidence="2">KIOM G15050</strain>
    </source>
</reference>
<name>A0A8H7GVU2_9ASCO</name>
<keyword evidence="1" id="KW-1133">Transmembrane helix</keyword>
<dbReference type="Proteomes" id="UP000649328">
    <property type="component" value="Unassembled WGS sequence"/>
</dbReference>
<gene>
    <name evidence="2" type="ORF">HF325_000172</name>
</gene>
<dbReference type="EMBL" id="JACBPP010000001">
    <property type="protein sequence ID" value="KAF8004715.1"/>
    <property type="molecule type" value="Genomic_DNA"/>
</dbReference>
<evidence type="ECO:0000256" key="1">
    <source>
        <dbReference type="SAM" id="Phobius"/>
    </source>
</evidence>
<feature type="transmembrane region" description="Helical" evidence="1">
    <location>
        <begin position="77"/>
        <end position="101"/>
    </location>
</feature>
<evidence type="ECO:0000313" key="2">
    <source>
        <dbReference type="EMBL" id="KAF8004715.1"/>
    </source>
</evidence>
<keyword evidence="3" id="KW-1185">Reference proteome</keyword>
<comment type="caution">
    <text evidence="2">The sequence shown here is derived from an EMBL/GenBank/DDBJ whole genome shotgun (WGS) entry which is preliminary data.</text>
</comment>
<dbReference type="AlphaFoldDB" id="A0A8H7GVU2"/>
<sequence length="106" mass="12131">MNPSSYVSVKLEKATFFSLPSFLEHLAEDIFLLDFVRIGVSLCCSLFEMALSEVDLGFGTFFERERPFRLLPAEFGFLWFSRAGVFMGLGNVMFECILMNFTMAQK</sequence>
<keyword evidence="1" id="KW-0812">Transmembrane</keyword>
<proteinExistence type="predicted"/>
<evidence type="ECO:0000313" key="3">
    <source>
        <dbReference type="Proteomes" id="UP000649328"/>
    </source>
</evidence>